<accession>A0A2P5DYJ2</accession>
<keyword evidence="1" id="KW-0732">Signal</keyword>
<proteinExistence type="predicted"/>
<dbReference type="Proteomes" id="UP000237105">
    <property type="component" value="Unassembled WGS sequence"/>
</dbReference>
<comment type="caution">
    <text evidence="2">The sequence shown here is derived from an EMBL/GenBank/DDBJ whole genome shotgun (WGS) entry which is preliminary data.</text>
</comment>
<feature type="signal peptide" evidence="1">
    <location>
        <begin position="1"/>
        <end position="21"/>
    </location>
</feature>
<name>A0A2P5DYJ2_PARAD</name>
<protein>
    <submittedName>
        <fullName evidence="2">Uncharacterized protein</fullName>
    </submittedName>
</protein>
<feature type="chain" id="PRO_5015192004" evidence="1">
    <location>
        <begin position="22"/>
        <end position="162"/>
    </location>
</feature>
<keyword evidence="3" id="KW-1185">Reference proteome</keyword>
<gene>
    <name evidence="2" type="ORF">PanWU01x14_020090</name>
</gene>
<sequence length="162" mass="18210">MSHKLFLINSTLLCRIAINEGDQGDHGDLESYGKKGSSEILREVHILRQKKDYAEDFDKRSSVMHILRAQKANGNDGKDLLSTSRNQINRFLISLTNMLRAQLPLPGANTMGAITTEVPPLGVRTIKTDAIMMPMLPENLDIEKVMKLYNVSDSTKLYNDHL</sequence>
<evidence type="ECO:0000313" key="2">
    <source>
        <dbReference type="EMBL" id="PON78371.1"/>
    </source>
</evidence>
<evidence type="ECO:0000256" key="1">
    <source>
        <dbReference type="SAM" id="SignalP"/>
    </source>
</evidence>
<reference evidence="3" key="1">
    <citation type="submission" date="2016-06" db="EMBL/GenBank/DDBJ databases">
        <title>Parallel loss of symbiosis genes in relatives of nitrogen-fixing non-legume Parasponia.</title>
        <authorList>
            <person name="Van Velzen R."/>
            <person name="Holmer R."/>
            <person name="Bu F."/>
            <person name="Rutten L."/>
            <person name="Van Zeijl A."/>
            <person name="Liu W."/>
            <person name="Santuari L."/>
            <person name="Cao Q."/>
            <person name="Sharma T."/>
            <person name="Shen D."/>
            <person name="Roswanjaya Y."/>
            <person name="Wardhani T."/>
            <person name="Kalhor M.S."/>
            <person name="Jansen J."/>
            <person name="Van den Hoogen J."/>
            <person name="Gungor B."/>
            <person name="Hartog M."/>
            <person name="Hontelez J."/>
            <person name="Verver J."/>
            <person name="Yang W.-C."/>
            <person name="Schijlen E."/>
            <person name="Repin R."/>
            <person name="Schilthuizen M."/>
            <person name="Schranz E."/>
            <person name="Heidstra R."/>
            <person name="Miyata K."/>
            <person name="Fedorova E."/>
            <person name="Kohlen W."/>
            <person name="Bisseling T."/>
            <person name="Smit S."/>
            <person name="Geurts R."/>
        </authorList>
    </citation>
    <scope>NUCLEOTIDE SEQUENCE [LARGE SCALE GENOMIC DNA]</scope>
    <source>
        <strain evidence="3">cv. WU1-14</strain>
    </source>
</reference>
<dbReference type="EMBL" id="JXTB01000009">
    <property type="protein sequence ID" value="PON78371.1"/>
    <property type="molecule type" value="Genomic_DNA"/>
</dbReference>
<evidence type="ECO:0000313" key="3">
    <source>
        <dbReference type="Proteomes" id="UP000237105"/>
    </source>
</evidence>
<dbReference type="AlphaFoldDB" id="A0A2P5DYJ2"/>
<organism evidence="2 3">
    <name type="scientific">Parasponia andersonii</name>
    <name type="common">Sponia andersonii</name>
    <dbReference type="NCBI Taxonomy" id="3476"/>
    <lineage>
        <taxon>Eukaryota</taxon>
        <taxon>Viridiplantae</taxon>
        <taxon>Streptophyta</taxon>
        <taxon>Embryophyta</taxon>
        <taxon>Tracheophyta</taxon>
        <taxon>Spermatophyta</taxon>
        <taxon>Magnoliopsida</taxon>
        <taxon>eudicotyledons</taxon>
        <taxon>Gunneridae</taxon>
        <taxon>Pentapetalae</taxon>
        <taxon>rosids</taxon>
        <taxon>fabids</taxon>
        <taxon>Rosales</taxon>
        <taxon>Cannabaceae</taxon>
        <taxon>Parasponia</taxon>
    </lineage>
</organism>